<proteinExistence type="inferred from homology"/>
<evidence type="ECO:0000256" key="3">
    <source>
        <dbReference type="ARBA" id="ARBA00022516"/>
    </source>
</evidence>
<comment type="function">
    <text evidence="14">Catalyzes the condensation reaction of fatty acid synthesis by the addition to an acyl acceptor of two carbons from malonyl-ACP. Catalyzes the first condensation reaction which initiates fatty acid synthesis and may therefore play a role in governing the total rate of fatty acid production. Possesses both acetoacetyl-ACP synthase and acetyl transacylase activities. Its substrate specificity determines the biosynthesis of branched-chain and/or straight-chain of fatty acids.</text>
</comment>
<comment type="catalytic activity">
    <reaction evidence="12">
        <text>2-methylpropanoyl-CoA + malonyl-[ACP] + H(+) = 4-methyl-3-oxopentanoyl-[ACP] + CO2 + CoA</text>
        <dbReference type="Rhea" id="RHEA:42268"/>
        <dbReference type="Rhea" id="RHEA-COMP:9623"/>
        <dbReference type="Rhea" id="RHEA-COMP:9940"/>
        <dbReference type="ChEBI" id="CHEBI:15378"/>
        <dbReference type="ChEBI" id="CHEBI:16526"/>
        <dbReference type="ChEBI" id="CHEBI:57287"/>
        <dbReference type="ChEBI" id="CHEBI:57338"/>
        <dbReference type="ChEBI" id="CHEBI:78449"/>
        <dbReference type="ChEBI" id="CHEBI:78820"/>
        <dbReference type="EC" id="2.3.1.300"/>
    </reaction>
    <physiologicalReaction direction="left-to-right" evidence="12">
        <dbReference type="Rhea" id="RHEA:42269"/>
    </physiologicalReaction>
</comment>
<feature type="active site" evidence="14">
    <location>
        <position position="111"/>
    </location>
</feature>
<dbReference type="FunFam" id="3.40.47.10:FF:000004">
    <property type="entry name" value="3-oxoacyl-[acyl-carrier-protein] synthase 3"/>
    <property type="match status" value="1"/>
</dbReference>
<dbReference type="InterPro" id="IPR004655">
    <property type="entry name" value="FabH"/>
</dbReference>
<dbReference type="OrthoDB" id="9815506at2"/>
<keyword evidence="14" id="KW-0963">Cytoplasm</keyword>
<comment type="catalytic activity">
    <reaction evidence="13">
        <text>3-methylbutanoyl-CoA + malonyl-[ACP] + H(+) = 5-methyl-3-oxohexanoyl-[ACP] + CO2 + CoA</text>
        <dbReference type="Rhea" id="RHEA:42272"/>
        <dbReference type="Rhea" id="RHEA-COMP:9623"/>
        <dbReference type="Rhea" id="RHEA-COMP:9941"/>
        <dbReference type="ChEBI" id="CHEBI:15378"/>
        <dbReference type="ChEBI" id="CHEBI:16526"/>
        <dbReference type="ChEBI" id="CHEBI:57287"/>
        <dbReference type="ChEBI" id="CHEBI:57345"/>
        <dbReference type="ChEBI" id="CHEBI:78449"/>
        <dbReference type="ChEBI" id="CHEBI:78822"/>
        <dbReference type="EC" id="2.3.1.300"/>
    </reaction>
    <physiologicalReaction direction="left-to-right" evidence="13">
        <dbReference type="Rhea" id="RHEA:42273"/>
    </physiologicalReaction>
</comment>
<dbReference type="InterPro" id="IPR013751">
    <property type="entry name" value="ACP_syn_III_N"/>
</dbReference>
<dbReference type="EC" id="2.3.1.180" evidence="14"/>
<evidence type="ECO:0000256" key="4">
    <source>
        <dbReference type="ARBA" id="ARBA00022679"/>
    </source>
</evidence>
<evidence type="ECO:0000256" key="8">
    <source>
        <dbReference type="ARBA" id="ARBA00023268"/>
    </source>
</evidence>
<comment type="similarity">
    <text evidence="2 14">Belongs to the thiolase-like superfamily. FabH family.</text>
</comment>
<reference evidence="17 18" key="1">
    <citation type="submission" date="2015-09" db="EMBL/GenBank/DDBJ databases">
        <authorList>
            <consortium name="Pathogen Informatics"/>
        </authorList>
    </citation>
    <scope>NUCLEOTIDE SEQUENCE [LARGE SCALE GENOMIC DNA]</scope>
    <source>
        <strain evidence="17 18">2789STDY5834914</strain>
    </source>
</reference>
<evidence type="ECO:0000256" key="11">
    <source>
        <dbReference type="ARBA" id="ARBA00052407"/>
    </source>
</evidence>
<evidence type="ECO:0000256" key="5">
    <source>
        <dbReference type="ARBA" id="ARBA00022832"/>
    </source>
</evidence>
<dbReference type="InterPro" id="IPR013747">
    <property type="entry name" value="ACP_syn_III_C"/>
</dbReference>
<dbReference type="CDD" id="cd00830">
    <property type="entry name" value="KAS_III"/>
    <property type="match status" value="1"/>
</dbReference>
<feature type="domain" description="Beta-ketoacyl-[acyl-carrier-protein] synthase III C-terminal" evidence="15">
    <location>
        <begin position="236"/>
        <end position="325"/>
    </location>
</feature>
<feature type="active site" evidence="14">
    <location>
        <position position="282"/>
    </location>
</feature>
<evidence type="ECO:0000256" key="9">
    <source>
        <dbReference type="ARBA" id="ARBA00023315"/>
    </source>
</evidence>
<organism evidence="17 18">
    <name type="scientific">Dorea longicatena</name>
    <dbReference type="NCBI Taxonomy" id="88431"/>
    <lineage>
        <taxon>Bacteria</taxon>
        <taxon>Bacillati</taxon>
        <taxon>Bacillota</taxon>
        <taxon>Clostridia</taxon>
        <taxon>Lachnospirales</taxon>
        <taxon>Lachnospiraceae</taxon>
        <taxon>Dorea</taxon>
    </lineage>
</organism>
<comment type="pathway">
    <text evidence="1 14">Lipid metabolism; fatty acid biosynthesis.</text>
</comment>
<name>A0A174LAW2_9FIRM</name>
<keyword evidence="8 14" id="KW-0511">Multifunctional enzyme</keyword>
<keyword evidence="6 14" id="KW-0443">Lipid metabolism</keyword>
<keyword evidence="3 14" id="KW-0444">Lipid biosynthesis</keyword>
<dbReference type="Gene3D" id="3.40.47.10">
    <property type="match status" value="1"/>
</dbReference>
<dbReference type="RefSeq" id="WP_055281851.1">
    <property type="nucleotide sequence ID" value="NZ_CZAY01000004.1"/>
</dbReference>
<dbReference type="GO" id="GO:0033818">
    <property type="term" value="F:beta-ketoacyl-acyl-carrier-protein synthase III activity"/>
    <property type="evidence" value="ECO:0007669"/>
    <property type="project" value="UniProtKB-UniRule"/>
</dbReference>
<evidence type="ECO:0000256" key="1">
    <source>
        <dbReference type="ARBA" id="ARBA00005194"/>
    </source>
</evidence>
<dbReference type="UniPathway" id="UPA00094"/>
<accession>A0A174LAW2</accession>
<evidence type="ECO:0000256" key="13">
    <source>
        <dbReference type="ARBA" id="ARBA00052985"/>
    </source>
</evidence>
<evidence type="ECO:0000256" key="7">
    <source>
        <dbReference type="ARBA" id="ARBA00023160"/>
    </source>
</evidence>
<dbReference type="InterPro" id="IPR016039">
    <property type="entry name" value="Thiolase-like"/>
</dbReference>
<dbReference type="GO" id="GO:0004315">
    <property type="term" value="F:3-oxoacyl-[acyl-carrier-protein] synthase activity"/>
    <property type="evidence" value="ECO:0007669"/>
    <property type="project" value="InterPro"/>
</dbReference>
<dbReference type="NCBIfam" id="NF006829">
    <property type="entry name" value="PRK09352.1"/>
    <property type="match status" value="1"/>
</dbReference>
<comment type="subcellular location">
    <subcellularLocation>
        <location evidence="14">Cytoplasm</location>
    </subcellularLocation>
</comment>
<dbReference type="Pfam" id="PF08541">
    <property type="entry name" value="ACP_syn_III_C"/>
    <property type="match status" value="1"/>
</dbReference>
<keyword evidence="5 14" id="KW-0276">Fatty acid metabolism</keyword>
<feature type="active site" evidence="14">
    <location>
        <position position="252"/>
    </location>
</feature>
<evidence type="ECO:0000259" key="15">
    <source>
        <dbReference type="Pfam" id="PF08541"/>
    </source>
</evidence>
<dbReference type="STRING" id="88431.ERS852423_00695"/>
<dbReference type="NCBIfam" id="TIGR00747">
    <property type="entry name" value="fabH"/>
    <property type="match status" value="1"/>
</dbReference>
<comment type="domain">
    <text evidence="14">The last Arg residue of the ACP-binding site is essential for the weak association between ACP/AcpP and FabH.</text>
</comment>
<dbReference type="SUPFAM" id="SSF53901">
    <property type="entry name" value="Thiolase-like"/>
    <property type="match status" value="1"/>
</dbReference>
<comment type="catalytic activity">
    <reaction evidence="11">
        <text>(2S)-2-methylbutanoyl-CoA + malonyl-[ACP] + H(+) = (4S)-4-methyl-3-oxohexanoyl-[ACP] + CO2 + CoA</text>
        <dbReference type="Rhea" id="RHEA:42276"/>
        <dbReference type="Rhea" id="RHEA-COMP:9623"/>
        <dbReference type="Rhea" id="RHEA-COMP:17148"/>
        <dbReference type="ChEBI" id="CHEBI:15378"/>
        <dbReference type="ChEBI" id="CHEBI:16526"/>
        <dbReference type="ChEBI" id="CHEBI:57287"/>
        <dbReference type="ChEBI" id="CHEBI:78449"/>
        <dbReference type="ChEBI" id="CHEBI:88166"/>
        <dbReference type="ChEBI" id="CHEBI:167462"/>
        <dbReference type="EC" id="2.3.1.300"/>
    </reaction>
    <physiologicalReaction direction="left-to-right" evidence="11">
        <dbReference type="Rhea" id="RHEA:42277"/>
    </physiologicalReaction>
</comment>
<keyword evidence="4 14" id="KW-0808">Transferase</keyword>
<evidence type="ECO:0000256" key="14">
    <source>
        <dbReference type="HAMAP-Rule" id="MF_01815"/>
    </source>
</evidence>
<dbReference type="AlphaFoldDB" id="A0A174LAW2"/>
<evidence type="ECO:0000259" key="16">
    <source>
        <dbReference type="Pfam" id="PF08545"/>
    </source>
</evidence>
<dbReference type="HAMAP" id="MF_01815">
    <property type="entry name" value="FabH"/>
    <property type="match status" value="1"/>
</dbReference>
<evidence type="ECO:0000256" key="10">
    <source>
        <dbReference type="ARBA" id="ARBA00051096"/>
    </source>
</evidence>
<dbReference type="PANTHER" id="PTHR43091">
    <property type="entry name" value="3-OXOACYL-[ACYL-CARRIER-PROTEIN] SYNTHASE"/>
    <property type="match status" value="1"/>
</dbReference>
<gene>
    <name evidence="14 17" type="primary">fabH</name>
    <name evidence="17" type="ORF">ERS852526_00620</name>
</gene>
<comment type="catalytic activity">
    <reaction evidence="10">
        <text>malonyl-[ACP] + acetyl-CoA + H(+) = 3-oxobutanoyl-[ACP] + CO2 + CoA</text>
        <dbReference type="Rhea" id="RHEA:12080"/>
        <dbReference type="Rhea" id="RHEA-COMP:9623"/>
        <dbReference type="Rhea" id="RHEA-COMP:9625"/>
        <dbReference type="ChEBI" id="CHEBI:15378"/>
        <dbReference type="ChEBI" id="CHEBI:16526"/>
        <dbReference type="ChEBI" id="CHEBI:57287"/>
        <dbReference type="ChEBI" id="CHEBI:57288"/>
        <dbReference type="ChEBI" id="CHEBI:78449"/>
        <dbReference type="ChEBI" id="CHEBI:78450"/>
        <dbReference type="EC" id="2.3.1.180"/>
    </reaction>
    <physiologicalReaction direction="left-to-right" evidence="10">
        <dbReference type="Rhea" id="RHEA:12081"/>
    </physiologicalReaction>
</comment>
<evidence type="ECO:0000256" key="12">
    <source>
        <dbReference type="ARBA" id="ARBA00052467"/>
    </source>
</evidence>
<feature type="domain" description="Beta-ketoacyl-[acyl-carrier-protein] synthase III N-terminal" evidence="16">
    <location>
        <begin position="105"/>
        <end position="169"/>
    </location>
</feature>
<sequence length="325" mass="35574">MTGRICGTGSCVPSFVMDNNDIAKLVDTSDEWIRERTGVVRRHIIREETTVSMAVQAGRQALENAGITADDVDLIIVSTISSNVILPCTACEVQRELGAKRATCFDLSAACTGFVVAYNTAVAYLNAGVYQTALIIGSESLSNLTNWKDRGTCILFGDGAGAAVLKSEDMRYYLPVTHSDGSKGEALCCRSRYDRSELSPEDLPKPDEKEYLMQMDGREVFMFAVKSVPQAVKEVLEKNNVAQEEISFYILHQANKRIVEAIAKRLGEPLEKFPMNLEEYGNTSSASIPILLDELNRAGKLQKGQKIILAGFGAGLTWGASILEW</sequence>
<dbReference type="GeneID" id="96227924"/>
<dbReference type="Proteomes" id="UP000095485">
    <property type="component" value="Unassembled WGS sequence"/>
</dbReference>
<keyword evidence="9 14" id="KW-0012">Acyltransferase</keyword>
<evidence type="ECO:0000256" key="6">
    <source>
        <dbReference type="ARBA" id="ARBA00023098"/>
    </source>
</evidence>
<evidence type="ECO:0000256" key="2">
    <source>
        <dbReference type="ARBA" id="ARBA00008642"/>
    </source>
</evidence>
<keyword evidence="7 14" id="KW-0275">Fatty acid biosynthesis</keyword>
<dbReference type="GO" id="GO:0005737">
    <property type="term" value="C:cytoplasm"/>
    <property type="evidence" value="ECO:0007669"/>
    <property type="project" value="UniProtKB-SubCell"/>
</dbReference>
<dbReference type="PANTHER" id="PTHR43091:SF1">
    <property type="entry name" value="BETA-KETOACYL-[ACYL-CARRIER-PROTEIN] SYNTHASE III, CHLOROPLASTIC"/>
    <property type="match status" value="1"/>
</dbReference>
<evidence type="ECO:0000313" key="18">
    <source>
        <dbReference type="Proteomes" id="UP000095485"/>
    </source>
</evidence>
<protein>
    <recommendedName>
        <fullName evidence="14">Beta-ketoacyl-[acyl-carrier-protein] synthase III</fullName>
        <shortName evidence="14">Beta-ketoacyl-ACP synthase III</shortName>
        <shortName evidence="14">KAS III</shortName>
        <ecNumber evidence="14">2.3.1.180</ecNumber>
    </recommendedName>
    <alternativeName>
        <fullName evidence="14">3-oxoacyl-[acyl-carrier-protein] synthase 3</fullName>
    </alternativeName>
    <alternativeName>
        <fullName evidence="14">3-oxoacyl-[acyl-carrier-protein] synthase III</fullName>
    </alternativeName>
</protein>
<comment type="subunit">
    <text evidence="14">Homodimer.</text>
</comment>
<evidence type="ECO:0000313" key="17">
    <source>
        <dbReference type="EMBL" id="CUP19288.1"/>
    </source>
</evidence>
<feature type="region of interest" description="ACP-binding" evidence="14">
    <location>
        <begin position="253"/>
        <end position="257"/>
    </location>
</feature>
<dbReference type="GO" id="GO:0006633">
    <property type="term" value="P:fatty acid biosynthetic process"/>
    <property type="evidence" value="ECO:0007669"/>
    <property type="project" value="UniProtKB-UniRule"/>
</dbReference>
<dbReference type="EMBL" id="CZAY01000004">
    <property type="protein sequence ID" value="CUP19288.1"/>
    <property type="molecule type" value="Genomic_DNA"/>
</dbReference>
<dbReference type="Pfam" id="PF08545">
    <property type="entry name" value="ACP_syn_III"/>
    <property type="match status" value="1"/>
</dbReference>